<dbReference type="InterPro" id="IPR051082">
    <property type="entry name" value="Pentapeptide-BTB/POZ_domain"/>
</dbReference>
<keyword evidence="3" id="KW-1185">Reference proteome</keyword>
<dbReference type="Gene3D" id="2.160.20.80">
    <property type="entry name" value="E3 ubiquitin-protein ligase SopA"/>
    <property type="match status" value="1"/>
</dbReference>
<feature type="transmembrane region" description="Helical" evidence="1">
    <location>
        <begin position="242"/>
        <end position="265"/>
    </location>
</feature>
<reference evidence="2" key="1">
    <citation type="submission" date="2021-03" db="EMBL/GenBank/DDBJ databases">
        <title>Streptomyces poriferae sp. nov., a novel marine sponge-derived Actinobacteria species with anti-MRSA activity.</title>
        <authorList>
            <person name="Sandoval-Powers M."/>
            <person name="Kralova S."/>
            <person name="Nguyen G.-S."/>
            <person name="Fawwal D."/>
            <person name="Degnes K."/>
            <person name="Klinkenberg G."/>
            <person name="Sletta H."/>
            <person name="Wentzel A."/>
            <person name="Liles M.R."/>
        </authorList>
    </citation>
    <scope>NUCLEOTIDE SEQUENCE</scope>
    <source>
        <strain evidence="2">DSM 41794</strain>
    </source>
</reference>
<dbReference type="Pfam" id="PF00805">
    <property type="entry name" value="Pentapeptide"/>
    <property type="match status" value="2"/>
</dbReference>
<proteinExistence type="predicted"/>
<dbReference type="PANTHER" id="PTHR14136">
    <property type="entry name" value="BTB_POZ DOMAIN-CONTAINING PROTEIN KCTD9"/>
    <property type="match status" value="1"/>
</dbReference>
<feature type="transmembrane region" description="Helical" evidence="1">
    <location>
        <begin position="26"/>
        <end position="48"/>
    </location>
</feature>
<dbReference type="AlphaFoldDB" id="A0A939JI10"/>
<dbReference type="EMBL" id="JAFLRJ010000086">
    <property type="protein sequence ID" value="MBO0512089.1"/>
    <property type="molecule type" value="Genomic_DNA"/>
</dbReference>
<dbReference type="RefSeq" id="WP_206961489.1">
    <property type="nucleotide sequence ID" value="NZ_BAAAJJ010000001.1"/>
</dbReference>
<sequence length="540" mass="58727">MEERELILAEVRESAAIRTNRQVWRIILFSIAIFGELSALSIIGTARWDFVENGWYGARSGLLFGASLGLMVVSSLLINDVQKRSATLIDRQPPFSCCVQALASCKNESLQNDRGYSRLDGAVAELSQALVRFAEETPTASPLRRREMEAHAVQVRDVLNSAMRTVLRDGAVGVPEVIRLLGKIQERMFDSKWLKLLDDPDFPNIPNLIPSSAGPDSAISGSDARETASQIIKRWVIDQTPATLSGIAALGTLALAPLVIVQTAATNSSNERLQSNERMINARRDLFSEQLGDRVAGIGSLDELSQNSPSPLEELKIQELLSIFIRTHHQVRHVQPDGAAVDIRMALEMVSKYRENLTSDYVKLGPTLRAARLSGADFSELILPGVDLQDSDLRGIDLAWTVLSRASLKNANMSNSRISGLHEEDNSAVGPDLEGADLVNANLKGSELSTSNLRYAKLNRANLSGANLAGANLVNASLIGADLRGADLTMISSWAGVLYSKETRWPKGFLPPKSATYCGERPPISIAKVCGKGSRSYPQT</sequence>
<organism evidence="2 3">
    <name type="scientific">Streptomyces beijiangensis</name>
    <dbReference type="NCBI Taxonomy" id="163361"/>
    <lineage>
        <taxon>Bacteria</taxon>
        <taxon>Bacillati</taxon>
        <taxon>Actinomycetota</taxon>
        <taxon>Actinomycetes</taxon>
        <taxon>Kitasatosporales</taxon>
        <taxon>Streptomycetaceae</taxon>
        <taxon>Streptomyces</taxon>
    </lineage>
</organism>
<evidence type="ECO:0000256" key="1">
    <source>
        <dbReference type="SAM" id="Phobius"/>
    </source>
</evidence>
<dbReference type="PANTHER" id="PTHR14136:SF17">
    <property type="entry name" value="BTB_POZ DOMAIN-CONTAINING PROTEIN KCTD9"/>
    <property type="match status" value="1"/>
</dbReference>
<protein>
    <submittedName>
        <fullName evidence="2">Pentapeptide repeat-containing protein</fullName>
    </submittedName>
</protein>
<dbReference type="SUPFAM" id="SSF141571">
    <property type="entry name" value="Pentapeptide repeat-like"/>
    <property type="match status" value="1"/>
</dbReference>
<keyword evidence="1" id="KW-0812">Transmembrane</keyword>
<dbReference type="InterPro" id="IPR001646">
    <property type="entry name" value="5peptide_repeat"/>
</dbReference>
<name>A0A939JI10_9ACTN</name>
<gene>
    <name evidence="2" type="ORF">J0695_09710</name>
</gene>
<keyword evidence="1" id="KW-1133">Transmembrane helix</keyword>
<dbReference type="Proteomes" id="UP000664167">
    <property type="component" value="Unassembled WGS sequence"/>
</dbReference>
<evidence type="ECO:0000313" key="2">
    <source>
        <dbReference type="EMBL" id="MBO0512089.1"/>
    </source>
</evidence>
<feature type="transmembrane region" description="Helical" evidence="1">
    <location>
        <begin position="60"/>
        <end position="78"/>
    </location>
</feature>
<accession>A0A939JI10</accession>
<comment type="caution">
    <text evidence="2">The sequence shown here is derived from an EMBL/GenBank/DDBJ whole genome shotgun (WGS) entry which is preliminary data.</text>
</comment>
<evidence type="ECO:0000313" key="3">
    <source>
        <dbReference type="Proteomes" id="UP000664167"/>
    </source>
</evidence>
<keyword evidence="1" id="KW-0472">Membrane</keyword>